<evidence type="ECO:0000256" key="1">
    <source>
        <dbReference type="ARBA" id="ARBA00004141"/>
    </source>
</evidence>
<evidence type="ECO:0000256" key="8">
    <source>
        <dbReference type="SAM" id="MobiDB-lite"/>
    </source>
</evidence>
<feature type="region of interest" description="Disordered" evidence="8">
    <location>
        <begin position="448"/>
        <end position="476"/>
    </location>
</feature>
<dbReference type="Pfam" id="PF00230">
    <property type="entry name" value="MIP"/>
    <property type="match status" value="1"/>
</dbReference>
<dbReference type="RefSeq" id="NP_983336.2">
    <property type="nucleotide sequence ID" value="NM_208689.2"/>
</dbReference>
<keyword evidence="4 7" id="KW-0812">Transmembrane</keyword>
<keyword evidence="6 9" id="KW-0472">Membrane</keyword>
<feature type="region of interest" description="Disordered" evidence="8">
    <location>
        <begin position="1"/>
        <end position="27"/>
    </location>
</feature>
<dbReference type="PRINTS" id="PR00783">
    <property type="entry name" value="MINTRINSICP"/>
</dbReference>
<dbReference type="InterPro" id="IPR050363">
    <property type="entry name" value="MIP/Aquaporin"/>
</dbReference>
<name>Q75CI7_EREGS</name>
<evidence type="ECO:0000256" key="7">
    <source>
        <dbReference type="RuleBase" id="RU000477"/>
    </source>
</evidence>
<dbReference type="NCBIfam" id="TIGR00861">
    <property type="entry name" value="MIP"/>
    <property type="match status" value="1"/>
</dbReference>
<feature type="transmembrane region" description="Helical" evidence="9">
    <location>
        <begin position="290"/>
        <end position="307"/>
    </location>
</feature>
<evidence type="ECO:0000256" key="6">
    <source>
        <dbReference type="ARBA" id="ARBA00023136"/>
    </source>
</evidence>
<dbReference type="FunCoup" id="Q75CI7">
    <property type="interactions" value="37"/>
</dbReference>
<dbReference type="InterPro" id="IPR023271">
    <property type="entry name" value="Aquaporin-like"/>
</dbReference>
<proteinExistence type="inferred from homology"/>
<accession>Q75CI7</accession>
<dbReference type="Gene3D" id="1.20.1080.10">
    <property type="entry name" value="Glycerol uptake facilitator protein"/>
    <property type="match status" value="1"/>
</dbReference>
<dbReference type="KEGG" id="ago:AGOS_ACL068W"/>
<evidence type="ECO:0000313" key="11">
    <source>
        <dbReference type="Proteomes" id="UP000000591"/>
    </source>
</evidence>
<dbReference type="InterPro" id="IPR022357">
    <property type="entry name" value="MIP_CS"/>
</dbReference>
<feature type="transmembrane region" description="Helical" evidence="9">
    <location>
        <begin position="371"/>
        <end position="393"/>
    </location>
</feature>
<feature type="transmembrane region" description="Helical" evidence="9">
    <location>
        <begin position="234"/>
        <end position="256"/>
    </location>
</feature>
<dbReference type="HOGENOM" id="CLU_027014_0_0_1"/>
<evidence type="ECO:0000256" key="2">
    <source>
        <dbReference type="ARBA" id="ARBA00006175"/>
    </source>
</evidence>
<dbReference type="EMBL" id="AE016816">
    <property type="protein sequence ID" value="AAS51160.2"/>
    <property type="molecule type" value="Genomic_DNA"/>
</dbReference>
<dbReference type="TCDB" id="1.A.8.5.2">
    <property type="family name" value="the major intrinsic protein (mip) family"/>
</dbReference>
<reference evidence="11" key="2">
    <citation type="journal article" date="2013" name="G3 (Bethesda)">
        <title>Genomes of Ashbya fungi isolated from insects reveal four mating-type loci, numerous translocations, lack of transposons, and distinct gene duplications.</title>
        <authorList>
            <person name="Dietrich F.S."/>
            <person name="Voegeli S."/>
            <person name="Kuo S."/>
            <person name="Philippsen P."/>
        </authorList>
    </citation>
    <scope>GENOME REANNOTATION</scope>
    <source>
        <strain evidence="11">ATCC 10895 / CBS 109.51 / FGSC 9923 / NRRL Y-1056</strain>
    </source>
</reference>
<organism evidence="10 11">
    <name type="scientific">Eremothecium gossypii (strain ATCC 10895 / CBS 109.51 / FGSC 9923 / NRRL Y-1056)</name>
    <name type="common">Yeast</name>
    <name type="synonym">Ashbya gossypii</name>
    <dbReference type="NCBI Taxonomy" id="284811"/>
    <lineage>
        <taxon>Eukaryota</taxon>
        <taxon>Fungi</taxon>
        <taxon>Dikarya</taxon>
        <taxon>Ascomycota</taxon>
        <taxon>Saccharomycotina</taxon>
        <taxon>Saccharomycetes</taxon>
        <taxon>Saccharomycetales</taxon>
        <taxon>Saccharomycetaceae</taxon>
        <taxon>Eremothecium</taxon>
    </lineage>
</organism>
<evidence type="ECO:0000256" key="9">
    <source>
        <dbReference type="SAM" id="Phobius"/>
    </source>
</evidence>
<comment type="subcellular location">
    <subcellularLocation>
        <location evidence="1">Membrane</location>
        <topology evidence="1">Multi-pass membrane protein</topology>
    </subcellularLocation>
</comment>
<dbReference type="GO" id="GO:0015254">
    <property type="term" value="F:glycerol channel activity"/>
    <property type="evidence" value="ECO:0000318"/>
    <property type="project" value="GO_Central"/>
</dbReference>
<dbReference type="InterPro" id="IPR000425">
    <property type="entry name" value="MIP"/>
</dbReference>
<dbReference type="OMA" id="LIFQGHE"/>
<protein>
    <submittedName>
        <fullName evidence="10">ACL068Wp</fullName>
    </submittedName>
</protein>
<keyword evidence="3 7" id="KW-0813">Transport</keyword>
<feature type="transmembrane region" description="Helical" evidence="9">
    <location>
        <begin position="319"/>
        <end position="337"/>
    </location>
</feature>
<dbReference type="CDD" id="cd00333">
    <property type="entry name" value="MIP"/>
    <property type="match status" value="1"/>
</dbReference>
<dbReference type="PROSITE" id="PS00221">
    <property type="entry name" value="MIP"/>
    <property type="match status" value="1"/>
</dbReference>
<dbReference type="GO" id="GO:0015700">
    <property type="term" value="P:arsenite transport"/>
    <property type="evidence" value="ECO:0007669"/>
    <property type="project" value="EnsemblFungi"/>
</dbReference>
<dbReference type="GO" id="GO:0006833">
    <property type="term" value="P:water transport"/>
    <property type="evidence" value="ECO:0000318"/>
    <property type="project" value="GO_Central"/>
</dbReference>
<dbReference type="GO" id="GO:0015250">
    <property type="term" value="F:water channel activity"/>
    <property type="evidence" value="ECO:0000318"/>
    <property type="project" value="GO_Central"/>
</dbReference>
<dbReference type="STRING" id="284811.Q75CI7"/>
<dbReference type="GO" id="GO:0006846">
    <property type="term" value="P:acetate transport"/>
    <property type="evidence" value="ECO:0007669"/>
    <property type="project" value="EnsemblFungi"/>
</dbReference>
<gene>
    <name evidence="10" type="ORF">AGOS_ACL068W</name>
</gene>
<dbReference type="OrthoDB" id="3222at2759"/>
<dbReference type="PANTHER" id="PTHR43829:SF9">
    <property type="entry name" value="AQUAPORIN-9"/>
    <property type="match status" value="1"/>
</dbReference>
<keyword evidence="5 9" id="KW-1133">Transmembrane helix</keyword>
<evidence type="ECO:0000256" key="4">
    <source>
        <dbReference type="ARBA" id="ARBA00022692"/>
    </source>
</evidence>
<reference evidence="10 11" key="1">
    <citation type="journal article" date="2004" name="Science">
        <title>The Ashbya gossypii genome as a tool for mapping the ancient Saccharomyces cerevisiae genome.</title>
        <authorList>
            <person name="Dietrich F.S."/>
            <person name="Voegeli S."/>
            <person name="Brachat S."/>
            <person name="Lerch A."/>
            <person name="Gates K."/>
            <person name="Steiner S."/>
            <person name="Mohr C."/>
            <person name="Pohlmann R."/>
            <person name="Luedi P."/>
            <person name="Choi S."/>
            <person name="Wing R.A."/>
            <person name="Flavier A."/>
            <person name="Gaffney T.D."/>
            <person name="Philippsen P."/>
        </authorList>
    </citation>
    <scope>NUCLEOTIDE SEQUENCE [LARGE SCALE GENOMIC DNA]</scope>
    <source>
        <strain evidence="11">ATCC 10895 / CBS 109.51 / FGSC 9923 / NRRL Y-1056</strain>
    </source>
</reference>
<comment type="similarity">
    <text evidence="2 7">Belongs to the MIP/aquaporin (TC 1.A.8) family.</text>
</comment>
<dbReference type="InParanoid" id="Q75CI7"/>
<dbReference type="GO" id="GO:0005886">
    <property type="term" value="C:plasma membrane"/>
    <property type="evidence" value="ECO:0000318"/>
    <property type="project" value="GO_Central"/>
</dbReference>
<dbReference type="SUPFAM" id="SSF81338">
    <property type="entry name" value="Aquaporin-like"/>
    <property type="match status" value="1"/>
</dbReference>
<sequence>MSGKHKTEQGFAQDLEQQGPPHHGHRSEYVTGEFVESGAPFVMQEVVANSGAVVSNLRQQELANARAKPHGEHVNERDYDDLMSASMVVKPKPLHQNPQTPTVLPSNYQPINAWSQFKATYLREFFAEFLGTMVLVFFGDSVVVQTRMSSTARVTAFLGQLESNGLSGSPVEYMRHLVTPDVAGSSISVNLCWASGVVMGYYAAGGPAITGAHMNPAVTLANYCFRGLPAVKVLIYWAAQMLGGYMGGLTVFWYYARVIKTTFPDWKTNESVIGCFSTVPLPYLDSNRQFISEFVIGALLIGLIFALTDPYTCLTTDFFPIMLFLLIFSLLACGSYQTGAILNPARDIGPRLAMWTVGFSRKALWEDHHHYFWVALVGPCVGGLVGALIYDLLIFQGHESPVNQPAAHVLKRLKTRFTSFGRKTASTGEYTFSDKELTDVSSNNASGKNINFRSVTRGESTNGVPTIYSQSNDPKK</sequence>
<evidence type="ECO:0000313" key="10">
    <source>
        <dbReference type="EMBL" id="AAS51160.2"/>
    </source>
</evidence>
<dbReference type="GO" id="GO:0015793">
    <property type="term" value="P:glycerol transmembrane transport"/>
    <property type="evidence" value="ECO:0000318"/>
    <property type="project" value="GO_Central"/>
</dbReference>
<dbReference type="PANTHER" id="PTHR43829">
    <property type="entry name" value="AQUAPORIN OR AQUAGLYCEROPORIN RELATED"/>
    <property type="match status" value="1"/>
</dbReference>
<dbReference type="Proteomes" id="UP000000591">
    <property type="component" value="Chromosome III"/>
</dbReference>
<dbReference type="GO" id="GO:0000747">
    <property type="term" value="P:conjugation with cellular fusion"/>
    <property type="evidence" value="ECO:0007669"/>
    <property type="project" value="EnsemblFungi"/>
</dbReference>
<dbReference type="AlphaFoldDB" id="Q75CI7"/>
<evidence type="ECO:0000256" key="5">
    <source>
        <dbReference type="ARBA" id="ARBA00022989"/>
    </source>
</evidence>
<dbReference type="GeneID" id="4619456"/>
<keyword evidence="11" id="KW-1185">Reference proteome</keyword>
<evidence type="ECO:0000256" key="3">
    <source>
        <dbReference type="ARBA" id="ARBA00022448"/>
    </source>
</evidence>
<dbReference type="eggNOG" id="KOG0224">
    <property type="taxonomic scope" value="Eukaryota"/>
</dbReference>